<evidence type="ECO:0000313" key="3">
    <source>
        <dbReference type="Proteomes" id="UP000315471"/>
    </source>
</evidence>
<keyword evidence="3" id="KW-1185">Reference proteome</keyword>
<feature type="region of interest" description="Disordered" evidence="1">
    <location>
        <begin position="1"/>
        <end position="29"/>
    </location>
</feature>
<comment type="caution">
    <text evidence="2">The sequence shown here is derived from an EMBL/GenBank/DDBJ whole genome shotgun (WGS) entry which is preliminary data.</text>
</comment>
<reference evidence="2 3" key="1">
    <citation type="submission" date="2019-02" db="EMBL/GenBank/DDBJ databases">
        <title>Deep-cultivation of Planctomycetes and their phenomic and genomic characterization uncovers novel biology.</title>
        <authorList>
            <person name="Wiegand S."/>
            <person name="Jogler M."/>
            <person name="Boedeker C."/>
            <person name="Pinto D."/>
            <person name="Vollmers J."/>
            <person name="Rivas-Marin E."/>
            <person name="Kohn T."/>
            <person name="Peeters S.H."/>
            <person name="Heuer A."/>
            <person name="Rast P."/>
            <person name="Oberbeckmann S."/>
            <person name="Bunk B."/>
            <person name="Jeske O."/>
            <person name="Meyerdierks A."/>
            <person name="Storesund J.E."/>
            <person name="Kallscheuer N."/>
            <person name="Luecker S."/>
            <person name="Lage O.M."/>
            <person name="Pohl T."/>
            <person name="Merkel B.J."/>
            <person name="Hornburger P."/>
            <person name="Mueller R.-W."/>
            <person name="Bruemmer F."/>
            <person name="Labrenz M."/>
            <person name="Spormann A.M."/>
            <person name="Op Den Camp H."/>
            <person name="Overmann J."/>
            <person name="Amann R."/>
            <person name="Jetten M.S.M."/>
            <person name="Mascher T."/>
            <person name="Medema M.H."/>
            <person name="Devos D.P."/>
            <person name="Kaster A.-K."/>
            <person name="Ovreas L."/>
            <person name="Rohde M."/>
            <person name="Galperin M.Y."/>
            <person name="Jogler C."/>
        </authorList>
    </citation>
    <scope>NUCLEOTIDE SEQUENCE [LARGE SCALE GENOMIC DNA]</scope>
    <source>
        <strain evidence="2 3">Q31b</strain>
    </source>
</reference>
<organism evidence="2 3">
    <name type="scientific">Novipirellula aureliae</name>
    <dbReference type="NCBI Taxonomy" id="2527966"/>
    <lineage>
        <taxon>Bacteria</taxon>
        <taxon>Pseudomonadati</taxon>
        <taxon>Planctomycetota</taxon>
        <taxon>Planctomycetia</taxon>
        <taxon>Pirellulales</taxon>
        <taxon>Pirellulaceae</taxon>
        <taxon>Novipirellula</taxon>
    </lineage>
</organism>
<name>A0A5C6DKD1_9BACT</name>
<evidence type="ECO:0000313" key="2">
    <source>
        <dbReference type="EMBL" id="TWU35339.1"/>
    </source>
</evidence>
<dbReference type="EMBL" id="SJPY01000010">
    <property type="protein sequence ID" value="TWU35339.1"/>
    <property type="molecule type" value="Genomic_DNA"/>
</dbReference>
<gene>
    <name evidence="2" type="ORF">Q31b_54350</name>
</gene>
<sequence>MMPKEIQPFARIAGTHSGGIGDVDSPFAPEGSQLDASGVVTLNFQRLNLRAACPVRPSPNGVAEGKVDGNHSPSFREPNQ</sequence>
<evidence type="ECO:0000256" key="1">
    <source>
        <dbReference type="SAM" id="MobiDB-lite"/>
    </source>
</evidence>
<dbReference type="RefSeq" id="WP_146602511.1">
    <property type="nucleotide sequence ID" value="NZ_SJPY01000010.1"/>
</dbReference>
<feature type="compositionally biased region" description="Polar residues" evidence="1">
    <location>
        <begin position="71"/>
        <end position="80"/>
    </location>
</feature>
<dbReference type="AlphaFoldDB" id="A0A5C6DKD1"/>
<dbReference type="Proteomes" id="UP000315471">
    <property type="component" value="Unassembled WGS sequence"/>
</dbReference>
<protein>
    <submittedName>
        <fullName evidence="2">Uncharacterized protein</fullName>
    </submittedName>
</protein>
<feature type="region of interest" description="Disordered" evidence="1">
    <location>
        <begin position="55"/>
        <end position="80"/>
    </location>
</feature>
<accession>A0A5C6DKD1</accession>
<proteinExistence type="predicted"/>